<dbReference type="EMBL" id="OZ037951">
    <property type="protein sequence ID" value="CAL1714109.1"/>
    <property type="molecule type" value="Genomic_DNA"/>
</dbReference>
<organism evidence="1 2">
    <name type="scientific">Somion occarium</name>
    <dbReference type="NCBI Taxonomy" id="3059160"/>
    <lineage>
        <taxon>Eukaryota</taxon>
        <taxon>Fungi</taxon>
        <taxon>Dikarya</taxon>
        <taxon>Basidiomycota</taxon>
        <taxon>Agaricomycotina</taxon>
        <taxon>Agaricomycetes</taxon>
        <taxon>Polyporales</taxon>
        <taxon>Cerrenaceae</taxon>
        <taxon>Somion</taxon>
    </lineage>
</organism>
<gene>
    <name evidence="1" type="ORF">GFSPODELE1_LOCUS9619</name>
</gene>
<dbReference type="Proteomes" id="UP001497453">
    <property type="component" value="Chromosome 8"/>
</dbReference>
<sequence length="113" mass="12564">MSYPLKDPSSLEAQPETMNKFQSTAFSDSGKKLNVPPVPLSECSNIAKTPNAACRKCVKPLLVPLKTAWKAYAKPVIANTKTFGAWPVIRGYNSRHGRVPTTPFRVFKLFILR</sequence>
<evidence type="ECO:0000313" key="2">
    <source>
        <dbReference type="Proteomes" id="UP001497453"/>
    </source>
</evidence>
<reference evidence="2" key="1">
    <citation type="submission" date="2024-04" db="EMBL/GenBank/DDBJ databases">
        <authorList>
            <person name="Shaw F."/>
            <person name="Minotto A."/>
        </authorList>
    </citation>
    <scope>NUCLEOTIDE SEQUENCE [LARGE SCALE GENOMIC DNA]</scope>
</reference>
<keyword evidence="2" id="KW-1185">Reference proteome</keyword>
<protein>
    <submittedName>
        <fullName evidence="1">Uncharacterized protein</fullName>
    </submittedName>
</protein>
<evidence type="ECO:0000313" key="1">
    <source>
        <dbReference type="EMBL" id="CAL1714109.1"/>
    </source>
</evidence>
<proteinExistence type="predicted"/>
<name>A0ABP1E3N7_9APHY</name>
<accession>A0ABP1E3N7</accession>